<proteinExistence type="predicted"/>
<gene>
    <name evidence="2" type="ORF">MA16_Dca013890</name>
</gene>
<keyword evidence="3" id="KW-1185">Reference proteome</keyword>
<dbReference type="AlphaFoldDB" id="A0A2I0WCP7"/>
<feature type="chain" id="PRO_5014121027" evidence="1">
    <location>
        <begin position="25"/>
        <end position="179"/>
    </location>
</feature>
<dbReference type="EMBL" id="KZ502744">
    <property type="protein sequence ID" value="PKU73434.1"/>
    <property type="molecule type" value="Genomic_DNA"/>
</dbReference>
<organism evidence="2 3">
    <name type="scientific">Dendrobium catenatum</name>
    <dbReference type="NCBI Taxonomy" id="906689"/>
    <lineage>
        <taxon>Eukaryota</taxon>
        <taxon>Viridiplantae</taxon>
        <taxon>Streptophyta</taxon>
        <taxon>Embryophyta</taxon>
        <taxon>Tracheophyta</taxon>
        <taxon>Spermatophyta</taxon>
        <taxon>Magnoliopsida</taxon>
        <taxon>Liliopsida</taxon>
        <taxon>Asparagales</taxon>
        <taxon>Orchidaceae</taxon>
        <taxon>Epidendroideae</taxon>
        <taxon>Malaxideae</taxon>
        <taxon>Dendrobiinae</taxon>
        <taxon>Dendrobium</taxon>
    </lineage>
</organism>
<reference evidence="2 3" key="1">
    <citation type="journal article" date="2016" name="Sci. Rep.">
        <title>The Dendrobium catenatum Lindl. genome sequence provides insights into polysaccharide synthase, floral development and adaptive evolution.</title>
        <authorList>
            <person name="Zhang G.Q."/>
            <person name="Xu Q."/>
            <person name="Bian C."/>
            <person name="Tsai W.C."/>
            <person name="Yeh C.M."/>
            <person name="Liu K.W."/>
            <person name="Yoshida K."/>
            <person name="Zhang L.S."/>
            <person name="Chang S.B."/>
            <person name="Chen F."/>
            <person name="Shi Y."/>
            <person name="Su Y.Y."/>
            <person name="Zhang Y.Q."/>
            <person name="Chen L.J."/>
            <person name="Yin Y."/>
            <person name="Lin M."/>
            <person name="Huang H."/>
            <person name="Deng H."/>
            <person name="Wang Z.W."/>
            <person name="Zhu S.L."/>
            <person name="Zhao X."/>
            <person name="Deng C."/>
            <person name="Niu S.C."/>
            <person name="Huang J."/>
            <person name="Wang M."/>
            <person name="Liu G.H."/>
            <person name="Yang H.J."/>
            <person name="Xiao X.J."/>
            <person name="Hsiao Y.Y."/>
            <person name="Wu W.L."/>
            <person name="Chen Y.Y."/>
            <person name="Mitsuda N."/>
            <person name="Ohme-Takagi M."/>
            <person name="Luo Y.B."/>
            <person name="Van de Peer Y."/>
            <person name="Liu Z.J."/>
        </authorList>
    </citation>
    <scope>NUCLEOTIDE SEQUENCE [LARGE SCALE GENOMIC DNA]</scope>
    <source>
        <tissue evidence="2">The whole plant</tissue>
    </source>
</reference>
<evidence type="ECO:0000313" key="2">
    <source>
        <dbReference type="EMBL" id="PKU73434.1"/>
    </source>
</evidence>
<feature type="signal peptide" evidence="1">
    <location>
        <begin position="1"/>
        <end position="24"/>
    </location>
</feature>
<name>A0A2I0WCP7_9ASPA</name>
<dbReference type="Proteomes" id="UP000233837">
    <property type="component" value="Unassembled WGS sequence"/>
</dbReference>
<evidence type="ECO:0000313" key="3">
    <source>
        <dbReference type="Proteomes" id="UP000233837"/>
    </source>
</evidence>
<protein>
    <submittedName>
        <fullName evidence="2">Uncharacterized protein</fullName>
    </submittedName>
</protein>
<evidence type="ECO:0000256" key="1">
    <source>
        <dbReference type="SAM" id="SignalP"/>
    </source>
</evidence>
<keyword evidence="1" id="KW-0732">Signal</keyword>
<sequence>MVGWRVTWSFTTLGLPFFLRVTRFQAPRDASSLFSLLWRSSIALYCGLGGEEAEGWSTRSDPLVSGCIGLEGDDCGWQGGGPQVVALERHTPIDTANKDTLKAKVREPFIFQSLEKSVMDPINPLSRLKLLGKINSDTNSSIGRSVSSACMRVHPKRLSQHVSKASDVMDIPIQESKLG</sequence>
<accession>A0A2I0WCP7</accession>
<reference evidence="2 3" key="2">
    <citation type="journal article" date="2017" name="Nature">
        <title>The Apostasia genome and the evolution of orchids.</title>
        <authorList>
            <person name="Zhang G.Q."/>
            <person name="Liu K.W."/>
            <person name="Li Z."/>
            <person name="Lohaus R."/>
            <person name="Hsiao Y.Y."/>
            <person name="Niu S.C."/>
            <person name="Wang J.Y."/>
            <person name="Lin Y.C."/>
            <person name="Xu Q."/>
            <person name="Chen L.J."/>
            <person name="Yoshida K."/>
            <person name="Fujiwara S."/>
            <person name="Wang Z.W."/>
            <person name="Zhang Y.Q."/>
            <person name="Mitsuda N."/>
            <person name="Wang M."/>
            <person name="Liu G.H."/>
            <person name="Pecoraro L."/>
            <person name="Huang H.X."/>
            <person name="Xiao X.J."/>
            <person name="Lin M."/>
            <person name="Wu X.Y."/>
            <person name="Wu W.L."/>
            <person name="Chen Y.Y."/>
            <person name="Chang S.B."/>
            <person name="Sakamoto S."/>
            <person name="Ohme-Takagi M."/>
            <person name="Yagi M."/>
            <person name="Zeng S.J."/>
            <person name="Shen C.Y."/>
            <person name="Yeh C.M."/>
            <person name="Luo Y.B."/>
            <person name="Tsai W.C."/>
            <person name="Van de Peer Y."/>
            <person name="Liu Z.J."/>
        </authorList>
    </citation>
    <scope>NUCLEOTIDE SEQUENCE [LARGE SCALE GENOMIC DNA]</scope>
    <source>
        <tissue evidence="2">The whole plant</tissue>
    </source>
</reference>